<evidence type="ECO:0000256" key="4">
    <source>
        <dbReference type="ARBA" id="ARBA00023098"/>
    </source>
</evidence>
<dbReference type="GO" id="GO:0004630">
    <property type="term" value="F:phospholipase D activity"/>
    <property type="evidence" value="ECO:0007669"/>
    <property type="project" value="UniProtKB-EC"/>
</dbReference>
<dbReference type="PANTHER" id="PTHR18896:SF76">
    <property type="entry name" value="PHOSPHOLIPASE"/>
    <property type="match status" value="1"/>
</dbReference>
<dbReference type="EMBL" id="JABFYL010000018">
    <property type="protein sequence ID" value="NVN49851.1"/>
    <property type="molecule type" value="Genomic_DNA"/>
</dbReference>
<dbReference type="CDD" id="cd09140">
    <property type="entry name" value="PLDc_vPLD1_2_like_bac_1"/>
    <property type="match status" value="1"/>
</dbReference>
<keyword evidence="4" id="KW-0443">Lipid metabolism</keyword>
<evidence type="ECO:0000256" key="2">
    <source>
        <dbReference type="ARBA" id="ARBA00022737"/>
    </source>
</evidence>
<dbReference type="SUPFAM" id="SSF56024">
    <property type="entry name" value="Phospholipase D/nuclease"/>
    <property type="match status" value="2"/>
</dbReference>
<dbReference type="RefSeq" id="WP_178358205.1">
    <property type="nucleotide sequence ID" value="NZ_JABFYL010000018.1"/>
</dbReference>
<evidence type="ECO:0000256" key="3">
    <source>
        <dbReference type="ARBA" id="ARBA00022801"/>
    </source>
</evidence>
<dbReference type="Pfam" id="PF13091">
    <property type="entry name" value="PLDc_2"/>
    <property type="match status" value="1"/>
</dbReference>
<gene>
    <name evidence="6" type="ORF">HLY00_152</name>
</gene>
<dbReference type="AlphaFoldDB" id="A0A850PHE4"/>
<feature type="domain" description="PLD phosphodiesterase" evidence="5">
    <location>
        <begin position="345"/>
        <end position="372"/>
    </location>
</feature>
<dbReference type="Gene3D" id="3.30.870.10">
    <property type="entry name" value="Endonuclease Chain A"/>
    <property type="match status" value="2"/>
</dbReference>
<evidence type="ECO:0000313" key="7">
    <source>
        <dbReference type="Proteomes" id="UP000570517"/>
    </source>
</evidence>
<dbReference type="InterPro" id="IPR015679">
    <property type="entry name" value="PLipase_D_fam"/>
</dbReference>
<comment type="caution">
    <text evidence="6">The sequence shown here is derived from an EMBL/GenBank/DDBJ whole genome shotgun (WGS) entry which is preliminary data.</text>
</comment>
<proteinExistence type="predicted"/>
<dbReference type="PANTHER" id="PTHR18896">
    <property type="entry name" value="PHOSPHOLIPASE D"/>
    <property type="match status" value="1"/>
</dbReference>
<comment type="catalytic activity">
    <reaction evidence="1">
        <text>a 1,2-diacyl-sn-glycero-3-phosphocholine + H2O = a 1,2-diacyl-sn-glycero-3-phosphate + choline + H(+)</text>
        <dbReference type="Rhea" id="RHEA:14445"/>
        <dbReference type="ChEBI" id="CHEBI:15354"/>
        <dbReference type="ChEBI" id="CHEBI:15377"/>
        <dbReference type="ChEBI" id="CHEBI:15378"/>
        <dbReference type="ChEBI" id="CHEBI:57643"/>
        <dbReference type="ChEBI" id="CHEBI:58608"/>
        <dbReference type="EC" id="3.1.4.4"/>
    </reaction>
</comment>
<dbReference type="PROSITE" id="PS50035">
    <property type="entry name" value="PLD"/>
    <property type="match status" value="2"/>
</dbReference>
<keyword evidence="7" id="KW-1185">Reference proteome</keyword>
<keyword evidence="2" id="KW-0677">Repeat</keyword>
<accession>A0A850PHE4</accession>
<organism evidence="6 7">
    <name type="scientific">Mycolicibacterium hippocampi</name>
    <dbReference type="NCBI Taxonomy" id="659824"/>
    <lineage>
        <taxon>Bacteria</taxon>
        <taxon>Bacillati</taxon>
        <taxon>Actinomycetota</taxon>
        <taxon>Actinomycetes</taxon>
        <taxon>Mycobacteriales</taxon>
        <taxon>Mycobacteriaceae</taxon>
        <taxon>Mycolicibacterium</taxon>
    </lineage>
</organism>
<reference evidence="6 7" key="1">
    <citation type="submission" date="2020-05" db="EMBL/GenBank/DDBJ databases">
        <title>Draft genome sequence of Mycobacterium hippocampi DL, isolated from European seabass, Dicentrarchus labrax, reared in fish farms.</title>
        <authorList>
            <person name="Stathopoulou P."/>
            <person name="Asimakis E."/>
            <person name="Tzokas K."/>
            <person name="Batargias C."/>
            <person name="Tsiamis G."/>
        </authorList>
    </citation>
    <scope>NUCLEOTIDE SEQUENCE [LARGE SCALE GENOMIC DNA]</scope>
    <source>
        <strain evidence="6 7">DL</strain>
    </source>
</reference>
<protein>
    <submittedName>
        <fullName evidence="6">Putative phospholipase D family protein</fullName>
    </submittedName>
</protein>
<sequence length="490" mass="55233">MDSDGLLIPGETCWRVERADQLACIVDGADYFYHVKAALLRAQRRVLLIGWDFDTRTSFERGGKTLPGPNQLGTFLRWLVRVRPNLDVYLLRSNLRLLPAFEGLWGDFTPVALLNWLTRERLQFAIDGAHPTGAVHHQKIVVIDDVMAFCGGIDLTHDRWDTREHLENNEFRVEAGKPYGPRHEVAVAVSGAAARAFGDQARERWRMATGEYVAQVVVDHEVWPSDLQPIMHNVDVGIMRTLPELEKRSEVREVEALNLAAIAAARHTIYLENQYLASRTLAEALAKRLQEPDGPEIVVVMPRNSESRLEEQSMDSARYRLLQLLWAVDTHQRFSVYWPVTEGGTAIYVHSKILVIDDRLLRVGSSNLNNRSQGFDSECDVAVEADPDTAEYDHVRATITSVRDHLVSEHLGASAEDFECAMQKHGSFLQAVESLRGEGRTLQRFTEETIAGEASLLAENDLMDPDRVPRSVSDSVQRWLEGLTKKPPSI</sequence>
<evidence type="ECO:0000259" key="5">
    <source>
        <dbReference type="PROSITE" id="PS50035"/>
    </source>
</evidence>
<dbReference type="InterPro" id="IPR001736">
    <property type="entry name" value="PLipase_D/transphosphatidylase"/>
</dbReference>
<evidence type="ECO:0000256" key="1">
    <source>
        <dbReference type="ARBA" id="ARBA00000798"/>
    </source>
</evidence>
<keyword evidence="3" id="KW-0378">Hydrolase</keyword>
<name>A0A850PHE4_9MYCO</name>
<dbReference type="GO" id="GO:0009395">
    <property type="term" value="P:phospholipid catabolic process"/>
    <property type="evidence" value="ECO:0007669"/>
    <property type="project" value="TreeGrafter"/>
</dbReference>
<evidence type="ECO:0000313" key="6">
    <source>
        <dbReference type="EMBL" id="NVN49851.1"/>
    </source>
</evidence>
<dbReference type="Proteomes" id="UP000570517">
    <property type="component" value="Unassembled WGS sequence"/>
</dbReference>
<dbReference type="SMART" id="SM00155">
    <property type="entry name" value="PLDc"/>
    <property type="match status" value="2"/>
</dbReference>
<dbReference type="InterPro" id="IPR025202">
    <property type="entry name" value="PLD-like_dom"/>
</dbReference>
<feature type="domain" description="PLD phosphodiesterase" evidence="5">
    <location>
        <begin position="132"/>
        <end position="159"/>
    </location>
</feature>
<dbReference type="CDD" id="cd09143">
    <property type="entry name" value="PLDc_vPLD1_2_like_bac_2"/>
    <property type="match status" value="1"/>
</dbReference>